<dbReference type="SUPFAM" id="SSF50156">
    <property type="entry name" value="PDZ domain-like"/>
    <property type="match status" value="1"/>
</dbReference>
<dbReference type="CDD" id="cd07562">
    <property type="entry name" value="Peptidase_S41_TRI"/>
    <property type="match status" value="1"/>
</dbReference>
<proteinExistence type="predicted"/>
<dbReference type="EMBL" id="JBEVCJ010000018">
    <property type="protein sequence ID" value="MET1256188.1"/>
    <property type="molecule type" value="Genomic_DNA"/>
</dbReference>
<evidence type="ECO:0000313" key="2">
    <source>
        <dbReference type="Proteomes" id="UP001548189"/>
    </source>
</evidence>
<organism evidence="1 2">
    <name type="scientific">Aliikangiella maris</name>
    <dbReference type="NCBI Taxonomy" id="3162458"/>
    <lineage>
        <taxon>Bacteria</taxon>
        <taxon>Pseudomonadati</taxon>
        <taxon>Pseudomonadota</taxon>
        <taxon>Gammaproteobacteria</taxon>
        <taxon>Oceanospirillales</taxon>
        <taxon>Pleioneaceae</taxon>
        <taxon>Aliikangiella</taxon>
    </lineage>
</organism>
<dbReference type="InterPro" id="IPR012393">
    <property type="entry name" value="Tricorn_protease"/>
</dbReference>
<dbReference type="Gene3D" id="2.30.42.10">
    <property type="match status" value="1"/>
</dbReference>
<dbReference type="Pfam" id="PF03572">
    <property type="entry name" value="Peptidase_S41"/>
    <property type="match status" value="1"/>
</dbReference>
<dbReference type="SUPFAM" id="SSF82171">
    <property type="entry name" value="DPP6 N-terminal domain-like"/>
    <property type="match status" value="1"/>
</dbReference>
<comment type="caution">
    <text evidence="1">The sequence shown here is derived from an EMBL/GenBank/DDBJ whole genome shotgun (WGS) entry which is preliminary data.</text>
</comment>
<dbReference type="InterPro" id="IPR005151">
    <property type="entry name" value="Tail-specific_protease"/>
</dbReference>
<dbReference type="PIRSF" id="PIRSF036421">
    <property type="entry name" value="Tricorn_protease"/>
    <property type="match status" value="1"/>
</dbReference>
<dbReference type="PANTHER" id="PTHR43253">
    <property type="entry name" value="TRICORN PROTEASE HOMOLOG 2-RELATED"/>
    <property type="match status" value="1"/>
</dbReference>
<dbReference type="Proteomes" id="UP001548189">
    <property type="component" value="Unassembled WGS sequence"/>
</dbReference>
<dbReference type="Pfam" id="PF14684">
    <property type="entry name" value="Tricorn_C1"/>
    <property type="match status" value="1"/>
</dbReference>
<dbReference type="SUPFAM" id="SSF52096">
    <property type="entry name" value="ClpP/crotonase"/>
    <property type="match status" value="1"/>
</dbReference>
<dbReference type="SUPFAM" id="SSF69304">
    <property type="entry name" value="Tricorn protease N-terminal domain"/>
    <property type="match status" value="1"/>
</dbReference>
<dbReference type="Pfam" id="PF26549">
    <property type="entry name" value="Tricorn_N"/>
    <property type="match status" value="1"/>
</dbReference>
<evidence type="ECO:0000313" key="1">
    <source>
        <dbReference type="EMBL" id="MET1256188.1"/>
    </source>
</evidence>
<dbReference type="Gene3D" id="2.120.10.60">
    <property type="entry name" value="Tricorn protease N-terminal domain"/>
    <property type="match status" value="1"/>
</dbReference>
<dbReference type="Gene3D" id="3.30.750.44">
    <property type="match status" value="1"/>
</dbReference>
<dbReference type="Gene3D" id="2.130.10.10">
    <property type="entry name" value="YVTN repeat-like/Quinoprotein amine dehydrogenase"/>
    <property type="match status" value="1"/>
</dbReference>
<dbReference type="InterPro" id="IPR029045">
    <property type="entry name" value="ClpP/crotonase-like_dom_sf"/>
</dbReference>
<dbReference type="InterPro" id="IPR036034">
    <property type="entry name" value="PDZ_sf"/>
</dbReference>
<sequence>MKLRLLIPLICGLSGTLSAAPGYYRSPDLNKDTLVFTAEGDLWLSQLNSGQAKRLTTHPAEEYQAAISPDGKWVAYAANYEGRIEAYVIPITGGLPKRVSFENSSIRVQGWTKDGQVLFSTNSHVGPTGNWTLKQVDPDNLNTQAIPLADAVEGAVDSKGEYIYFVQFGMQVSTDSTKVYRGGAEGELWRYKLNSSKEAQPLTKNHTGSVRMPMVNNSKVYFISDASGNDNIWSMAFDGSNIKQVTQYKDWPIRSAKIDGNQIVYQLGADLKVLDLSTNKSQIVNIALTSDFPNLRDKWVKQPLTYLNASSLSGDGKKVVITARGRVAIAGTDEARLVEVATPADSRTRNAVLSHDGKWVYALNDSTGEMEIWQFAADGSKQSKQLTDDGKIFRWNLHPSPDGKWLAHDDKSGNLWLLNLKSGKNKKILSKNGSISPYQDIVWSNDSKLIAITRNRDTDQRSRISLYSLDNGKTTLLTSDKYVSYSPAFSPDGNWLYFLSARHFNATPGSPWGDRNFGPMFDRRALIYAYALRKDAEFAFQAPTELTHQAAANKKDEDDDKKDKKDKNVVDWDGLQNRLWQVPVSSGNYYNLAVNDTHIFVQDSVNEPNSTPSIKSIKIKHNTKVNDFASGVAYYALSNDGKNMYVLKQGGNNSNMFIVAAGDSFPKDTTDNKVRTAGWQMAISPKQEWKQLFHDAWLMHRDYMFDANMRGLDWKQVKKKYEPLLDRITDRYELNDIFKQMMGELNALHSQVRGGDVAHADNQPAPGLLGANLQQTSKGVVIENIYSHEFELPSSAAPLRKPGVDAREKDVIVSINGIKTPTINAVNMALMNQSGKQVLLTLKRGSKTHDTVVVPGTVRDEYGLRYNDWIHSNRQKVEKSSDDIGYLHVYAMGPNDIAAFAREFYANFNKQGLIIDVRRNRGGNIDAWLLEKLLKRAWMFWQTRGDSAYTNMHQAFRGHLVVLADQFTYSDGETFTAGIKALNLAPVIGKRTAGAGVWLRDANRLSDGGMARVAEFPQYSLDGRWLVEGHGVEPTIEVDNLPHATFKGKDAQLEAAIDYLKKKLKSLPVPTLNKKGDFPDANTPAEDILKK</sequence>
<dbReference type="PANTHER" id="PTHR43253:SF1">
    <property type="entry name" value="TRICORN PROTEASE HOMOLOG 2-RELATED"/>
    <property type="match status" value="1"/>
</dbReference>
<dbReference type="InterPro" id="IPR015943">
    <property type="entry name" value="WD40/YVTN_repeat-like_dom_sf"/>
</dbReference>
<dbReference type="Gene3D" id="3.90.226.10">
    <property type="entry name" value="2-enoyl-CoA Hydratase, Chain A, domain 1"/>
    <property type="match status" value="1"/>
</dbReference>
<dbReference type="Pfam" id="PF26550">
    <property type="entry name" value="Tricorn_2nd"/>
    <property type="match status" value="1"/>
</dbReference>
<reference evidence="1 2" key="1">
    <citation type="submission" date="2024-06" db="EMBL/GenBank/DDBJ databases">
        <authorList>
            <person name="Li F."/>
        </authorList>
    </citation>
    <scope>NUCLEOTIDE SEQUENCE [LARGE SCALE GENOMIC DNA]</scope>
    <source>
        <strain evidence="1 2">GXAS 311</strain>
    </source>
</reference>
<dbReference type="Pfam" id="PF14685">
    <property type="entry name" value="PDZ_Tricorn"/>
    <property type="match status" value="1"/>
</dbReference>
<dbReference type="InterPro" id="IPR028204">
    <property type="entry name" value="Tricorn_C1"/>
</dbReference>
<dbReference type="SMART" id="SM00245">
    <property type="entry name" value="TSPc"/>
    <property type="match status" value="1"/>
</dbReference>
<gene>
    <name evidence="1" type="ORF">ABVT43_13695</name>
</gene>
<accession>A0ABV2BW88</accession>
<dbReference type="InterPro" id="IPR029414">
    <property type="entry name" value="Tricorn_PDZ"/>
</dbReference>
<keyword evidence="2" id="KW-1185">Reference proteome</keyword>
<name>A0ABV2BW88_9GAMM</name>
<protein>
    <submittedName>
        <fullName evidence="1">S41 family peptidase</fullName>
    </submittedName>
</protein>